<gene>
    <name evidence="1" type="ORF">CC205_27175</name>
</gene>
<dbReference type="AlphaFoldDB" id="A0A0P9VDA3"/>
<evidence type="ECO:0000313" key="1">
    <source>
        <dbReference type="EMBL" id="PAB24804.1"/>
    </source>
</evidence>
<protein>
    <submittedName>
        <fullName evidence="1">Uncharacterized protein</fullName>
    </submittedName>
</protein>
<organism evidence="1 2">
    <name type="scientific">Pseudomonas savastanoi pv. nerii</name>
    <dbReference type="NCBI Taxonomy" id="360921"/>
    <lineage>
        <taxon>Bacteria</taxon>
        <taxon>Pseudomonadati</taxon>
        <taxon>Pseudomonadota</taxon>
        <taxon>Gammaproteobacteria</taxon>
        <taxon>Pseudomonadales</taxon>
        <taxon>Pseudomonadaceae</taxon>
        <taxon>Pseudomonas</taxon>
    </lineage>
</organism>
<dbReference type="RefSeq" id="WP_031598479.1">
    <property type="nucleotide sequence ID" value="NZ_LIHX01000241.1"/>
</dbReference>
<dbReference type="Proteomes" id="UP000216306">
    <property type="component" value="Unassembled WGS sequence"/>
</dbReference>
<sequence length="82" mass="9634">MKERSLSALFFELTLKDARIVIDRISDSSNEQVLETQAAYAAGYLHCAQDQMLITVDQWMALLDEIETKKHFWKRRRACQEQ</sequence>
<proteinExistence type="predicted"/>
<dbReference type="EMBL" id="NIAY01000202">
    <property type="protein sequence ID" value="PAB24804.1"/>
    <property type="molecule type" value="Genomic_DNA"/>
</dbReference>
<evidence type="ECO:0000313" key="2">
    <source>
        <dbReference type="Proteomes" id="UP000216306"/>
    </source>
</evidence>
<comment type="caution">
    <text evidence="1">The sequence shown here is derived from an EMBL/GenBank/DDBJ whole genome shotgun (WGS) entry which is preliminary data.</text>
</comment>
<accession>A0A0P9VDA3</accession>
<name>A0A0P9VDA3_PSESS</name>
<reference evidence="1 2" key="1">
    <citation type="submission" date="2017-05" db="EMBL/GenBank/DDBJ databases">
        <title>Comparative genomic of Pseudomonas savastanoi pathovars.</title>
        <authorList>
            <person name="Pintado A."/>
            <person name="Moreno-Perez A."/>
            <person name="Caballo-Ponce E."/>
            <person name="Murillo J."/>
            <person name="Bardaji L."/>
            <person name="Cerboneschi M."/>
            <person name="Rodriguez-Palenzuela P."/>
            <person name="Ramos C."/>
            <person name="Tegli S."/>
        </authorList>
    </citation>
    <scope>NUCLEOTIDE SEQUENCE [LARGE SCALE GENOMIC DNA]</scope>
    <source>
        <strain evidence="1 2">ESC 23</strain>
    </source>
</reference>